<dbReference type="Proteomes" id="UP000092018">
    <property type="component" value="Chromosome 2"/>
</dbReference>
<name>A0AAN0XYG1_9VIBR</name>
<accession>A0AAN0XYG1</accession>
<organism evidence="3 4">
    <name type="scientific">Vibrio breoganii</name>
    <dbReference type="NCBI Taxonomy" id="553239"/>
    <lineage>
        <taxon>Bacteria</taxon>
        <taxon>Pseudomonadati</taxon>
        <taxon>Pseudomonadota</taxon>
        <taxon>Gammaproteobacteria</taxon>
        <taxon>Vibrionales</taxon>
        <taxon>Vibrionaceae</taxon>
        <taxon>Vibrio</taxon>
    </lineage>
</organism>
<dbReference type="KEGG" id="vbr:A6E01_17090"/>
<dbReference type="PANTHER" id="PTHR47307:SF1">
    <property type="entry name" value="GLUTATHIONE-REGULATED POTASSIUM-EFFLUX SYSTEM ANCILLARY PROTEIN KEFG"/>
    <property type="match status" value="1"/>
</dbReference>
<dbReference type="InterPro" id="IPR029039">
    <property type="entry name" value="Flavoprotein-like_sf"/>
</dbReference>
<feature type="domain" description="Flavodoxin-like fold" evidence="2">
    <location>
        <begin position="15"/>
        <end position="184"/>
    </location>
</feature>
<dbReference type="GO" id="GO:0009055">
    <property type="term" value="F:electron transfer activity"/>
    <property type="evidence" value="ECO:0007669"/>
    <property type="project" value="TreeGrafter"/>
</dbReference>
<proteinExistence type="predicted"/>
<dbReference type="AlphaFoldDB" id="A0AAN0XYG1"/>
<gene>
    <name evidence="3" type="ORF">A6E01_17090</name>
</gene>
<dbReference type="EMBL" id="CP016178">
    <property type="protein sequence ID" value="ANO34903.1"/>
    <property type="molecule type" value="Genomic_DNA"/>
</dbReference>
<evidence type="ECO:0000313" key="3">
    <source>
        <dbReference type="EMBL" id="ANO34903.1"/>
    </source>
</evidence>
<dbReference type="GO" id="GO:0003955">
    <property type="term" value="F:NAD(P)H dehydrogenase (quinone) activity"/>
    <property type="evidence" value="ECO:0007669"/>
    <property type="project" value="TreeGrafter"/>
</dbReference>
<dbReference type="InterPro" id="IPR046980">
    <property type="entry name" value="KefG/KefF"/>
</dbReference>
<reference evidence="3 4" key="1">
    <citation type="submission" date="2016-06" db="EMBL/GenBank/DDBJ databases">
        <title>Adaptive Radiation by Waves of Gene Transfer Leads to Fine-Scale Resource Partitioning in Marine Microbes.</title>
        <authorList>
            <person name="Hehemann J.-H."/>
            <person name="Arevalo P."/>
            <person name="Datta M.S."/>
            <person name="Yu X."/>
            <person name="Corzett C."/>
            <person name="Henschel A."/>
            <person name="Preheim S.P."/>
            <person name="Timberlake S."/>
            <person name="Alm E.J."/>
            <person name="Polz M.F."/>
        </authorList>
    </citation>
    <scope>NUCLEOTIDE SEQUENCE [LARGE SCALE GENOMIC DNA]</scope>
    <source>
        <strain evidence="3 4">FF50</strain>
    </source>
</reference>
<dbReference type="GO" id="GO:0010181">
    <property type="term" value="F:FMN binding"/>
    <property type="evidence" value="ECO:0007669"/>
    <property type="project" value="TreeGrafter"/>
</dbReference>
<dbReference type="Gene3D" id="3.40.50.360">
    <property type="match status" value="1"/>
</dbReference>
<evidence type="ECO:0000256" key="1">
    <source>
        <dbReference type="ARBA" id="ARBA00023002"/>
    </source>
</evidence>
<evidence type="ECO:0000259" key="2">
    <source>
        <dbReference type="Pfam" id="PF02525"/>
    </source>
</evidence>
<sequence length="217" mass="24547">MSEQTSGQDSPLTSKRVLLLFAHPSQSRSEVNIALYKAAKKVPGITCVDLYSEYPKYDIDIEREQQRLLDHDVVIFQFPLYWYSTPSILKEWQDLVLEYGFAYGHEGTAIQGKQFFCAITAGGKEDAYQTDGYNHYTIRELLHPIEQTAALTGMHYWAPFVLFGSRTALEEGRVKEHVKSWKQLLEALVEGRVDENLATSLPQISGNLEAVIKGAQS</sequence>
<dbReference type="SUPFAM" id="SSF52218">
    <property type="entry name" value="Flavoproteins"/>
    <property type="match status" value="1"/>
</dbReference>
<keyword evidence="1" id="KW-0560">Oxidoreductase</keyword>
<dbReference type="Pfam" id="PF02525">
    <property type="entry name" value="Flavodoxin_2"/>
    <property type="match status" value="1"/>
</dbReference>
<protein>
    <submittedName>
        <fullName evidence="3">Potassium transporter KefG</fullName>
    </submittedName>
</protein>
<dbReference type="PANTHER" id="PTHR47307">
    <property type="entry name" value="GLUTATHIONE-REGULATED POTASSIUM-EFFLUX SYSTEM ANCILLARY PROTEIN KEFG"/>
    <property type="match status" value="1"/>
</dbReference>
<evidence type="ECO:0000313" key="4">
    <source>
        <dbReference type="Proteomes" id="UP000092018"/>
    </source>
</evidence>
<dbReference type="InterPro" id="IPR003680">
    <property type="entry name" value="Flavodoxin_fold"/>
</dbReference>